<reference evidence="3" key="1">
    <citation type="submission" date="2017-04" db="EMBL/GenBank/DDBJ databases">
        <authorList>
            <person name="Varghese N."/>
            <person name="Submissions S."/>
        </authorList>
    </citation>
    <scope>NUCLEOTIDE SEQUENCE [LARGE SCALE GENOMIC DNA]</scope>
    <source>
        <strain evidence="3">RKEM611</strain>
    </source>
</reference>
<protein>
    <recommendedName>
        <fullName evidence="4">Peptidase family C25</fullName>
    </recommendedName>
</protein>
<evidence type="ECO:0000256" key="1">
    <source>
        <dbReference type="SAM" id="SignalP"/>
    </source>
</evidence>
<gene>
    <name evidence="2" type="ORF">SAMN06296036_104175</name>
</gene>
<feature type="chain" id="PRO_5012757388" description="Peptidase family C25" evidence="1">
    <location>
        <begin position="32"/>
        <end position="625"/>
    </location>
</feature>
<keyword evidence="1" id="KW-0732">Signal</keyword>
<evidence type="ECO:0008006" key="4">
    <source>
        <dbReference type="Google" id="ProtNLM"/>
    </source>
</evidence>
<organism evidence="2 3">
    <name type="scientific">Pseudobacteriovorax antillogorgiicola</name>
    <dbReference type="NCBI Taxonomy" id="1513793"/>
    <lineage>
        <taxon>Bacteria</taxon>
        <taxon>Pseudomonadati</taxon>
        <taxon>Bdellovibrionota</taxon>
        <taxon>Oligoflexia</taxon>
        <taxon>Oligoflexales</taxon>
        <taxon>Pseudobacteriovoracaceae</taxon>
        <taxon>Pseudobacteriovorax</taxon>
    </lineage>
</organism>
<dbReference type="InterPro" id="IPR045926">
    <property type="entry name" value="DUF6345"/>
</dbReference>
<dbReference type="Pfam" id="PF19872">
    <property type="entry name" value="DUF6345"/>
    <property type="match status" value="1"/>
</dbReference>
<dbReference type="Proteomes" id="UP000192907">
    <property type="component" value="Unassembled WGS sequence"/>
</dbReference>
<dbReference type="EMBL" id="FWZT01000004">
    <property type="protein sequence ID" value="SMF06917.1"/>
    <property type="molecule type" value="Genomic_DNA"/>
</dbReference>
<accession>A0A1Y6BFK3</accession>
<proteinExistence type="predicted"/>
<name>A0A1Y6BFK3_9BACT</name>
<evidence type="ECO:0000313" key="3">
    <source>
        <dbReference type="Proteomes" id="UP000192907"/>
    </source>
</evidence>
<evidence type="ECO:0000313" key="2">
    <source>
        <dbReference type="EMBL" id="SMF06917.1"/>
    </source>
</evidence>
<dbReference type="AlphaFoldDB" id="A0A1Y6BFK3"/>
<feature type="signal peptide" evidence="1">
    <location>
        <begin position="1"/>
        <end position="31"/>
    </location>
</feature>
<keyword evidence="3" id="KW-1185">Reference proteome</keyword>
<sequence>MKFSRFLRFQANAIAISVPISLIAMSSLASASEGEGRSNLAQQTQLPVLKVQKRGIDENQAYGLAEKLGIEAREGFLSEFGVMNYMDEKQFQFIPVKGLGEGYSGEDQFPVLYQAIDFEGVKRIKVLPADEAQNRVQEALMGANIWPSRLFKPDIRASHSTFHAETRDGDVIVRQELDTEVSIDMYYEGIQIVGPGSNMNVVLNGEGASTRTYVAFDQLEPGELIDVISREEAVKACQNLGISSLPEVKKIVPRLVYYAPPQDQQAKVYLPHYECNVTLYDEGRDIETLRHIIPATFDERWSSKIELKGELLGETVVAKVSISGGTPPFKIFWSSSSGFNASGQTAVRFQPTPREKQEYEVVVVKVVDQNGVSTTKRISVEGPFHRRAGGEIDINVGGVRDFGTENAVTNEFGALEQGFINRMSSDGVTKNFSWTGMNAWEQDFKSSQDSSWVDNTDITFYVGHGYGGGFTFENTTQDDSTLYHTDATDDWGDKDLEWLALLSCQVLKDSWSSMSRFERWKQEFDGLHLLLGFHTNAYAWSSFSGKFADNMVRQPFLWWNKPMKVKDAWFSAKDTNQPSGVVAVAMGVFRYDGVSNMNDYFWGKGSVGPDIRDSDIAGYWSISSP</sequence>
<dbReference type="RefSeq" id="WP_143478137.1">
    <property type="nucleotide sequence ID" value="NZ_FWZT01000004.1"/>
</dbReference>